<dbReference type="EMBL" id="JPKR02000004">
    <property type="protein sequence ID" value="KGD75049.1"/>
    <property type="molecule type" value="Genomic_DNA"/>
</dbReference>
<comment type="caution">
    <text evidence="2">The sequence shown here is derived from an EMBL/GenBank/DDBJ whole genome shotgun (WGS) entry which is preliminary data.</text>
</comment>
<dbReference type="AlphaFoldDB" id="A0A095TEU4"/>
<dbReference type="SUPFAM" id="SSF51182">
    <property type="entry name" value="RmlC-like cupins"/>
    <property type="match status" value="1"/>
</dbReference>
<organism evidence="2 3">
    <name type="scientific">Tatumella morbirosei</name>
    <dbReference type="NCBI Taxonomy" id="642227"/>
    <lineage>
        <taxon>Bacteria</taxon>
        <taxon>Pseudomonadati</taxon>
        <taxon>Pseudomonadota</taxon>
        <taxon>Gammaproteobacteria</taxon>
        <taxon>Enterobacterales</taxon>
        <taxon>Erwiniaceae</taxon>
        <taxon>Tatumella</taxon>
    </lineage>
</organism>
<dbReference type="eggNOG" id="COG1917">
    <property type="taxonomic scope" value="Bacteria"/>
</dbReference>
<feature type="chain" id="PRO_5001918341" evidence="1">
    <location>
        <begin position="24"/>
        <end position="150"/>
    </location>
</feature>
<dbReference type="STRING" id="642227.HA49_07195"/>
<protein>
    <submittedName>
        <fullName evidence="2">Cupin</fullName>
    </submittedName>
</protein>
<dbReference type="InterPro" id="IPR014710">
    <property type="entry name" value="RmlC-like_jellyroll"/>
</dbReference>
<dbReference type="Gene3D" id="2.60.120.10">
    <property type="entry name" value="Jelly Rolls"/>
    <property type="match status" value="1"/>
</dbReference>
<keyword evidence="3" id="KW-1185">Reference proteome</keyword>
<evidence type="ECO:0000256" key="1">
    <source>
        <dbReference type="SAM" id="SignalP"/>
    </source>
</evidence>
<feature type="signal peptide" evidence="1">
    <location>
        <begin position="1"/>
        <end position="23"/>
    </location>
</feature>
<dbReference type="Proteomes" id="UP000029577">
    <property type="component" value="Unassembled WGS sequence"/>
</dbReference>
<name>A0A095TEU4_9GAMM</name>
<dbReference type="CDD" id="cd02236">
    <property type="entry name" value="cupin_CV2614-like"/>
    <property type="match status" value="1"/>
</dbReference>
<dbReference type="RefSeq" id="WP_038018340.1">
    <property type="nucleotide sequence ID" value="NZ_JPKR02000004.1"/>
</dbReference>
<keyword evidence="1" id="KW-0732">Signal</keyword>
<reference evidence="2" key="1">
    <citation type="submission" date="2014-12" db="EMBL/GenBank/DDBJ databases">
        <title>The draft genome of the Tatumella morbirosei type strain, LMG23360T isolated from pineapple rot.</title>
        <authorList>
            <person name="Smits T.H."/>
            <person name="Palmer M."/>
            <person name="Venter S.N."/>
            <person name="Duffy B."/>
            <person name="Steenkamp E.T."/>
            <person name="Chan W.Y."/>
            <person name="Coutinho T.A."/>
            <person name="Coetzee M.P."/>
            <person name="De Maayer P."/>
        </authorList>
    </citation>
    <scope>NUCLEOTIDE SEQUENCE [LARGE SCALE GENOMIC DNA]</scope>
    <source>
        <strain evidence="2">LMG 23360</strain>
    </source>
</reference>
<dbReference type="OrthoDB" id="287220at2"/>
<evidence type="ECO:0000313" key="3">
    <source>
        <dbReference type="Proteomes" id="UP000029577"/>
    </source>
</evidence>
<evidence type="ECO:0000313" key="2">
    <source>
        <dbReference type="EMBL" id="KGD75049.1"/>
    </source>
</evidence>
<dbReference type="InterPro" id="IPR011051">
    <property type="entry name" value="RmlC_Cupin_sf"/>
</dbReference>
<proteinExistence type="predicted"/>
<gene>
    <name evidence="2" type="ORF">HA49_07195</name>
</gene>
<accession>A0A095TEU4</accession>
<sequence length="150" mass="16242">MKKYFTLPVFALSLLSVSASTLAADPPTASGKADILAQSQSSWNGKPYDHYPTERPELTVIKLTIPANSALPWHKHGFPNAGYVLKGQLTLQDKASGKSETFKQGQAFTESVNDYHRGVSGNEETILILTYSGVKGQPTFIPAPGEKGEY</sequence>